<organism evidence="1 2">
    <name type="scientific">Meloidogyne incognita</name>
    <name type="common">Southern root-knot nematode worm</name>
    <name type="synonym">Oxyuris incognita</name>
    <dbReference type="NCBI Taxonomy" id="6306"/>
    <lineage>
        <taxon>Eukaryota</taxon>
        <taxon>Metazoa</taxon>
        <taxon>Ecdysozoa</taxon>
        <taxon>Nematoda</taxon>
        <taxon>Chromadorea</taxon>
        <taxon>Rhabditida</taxon>
        <taxon>Tylenchina</taxon>
        <taxon>Tylenchomorpha</taxon>
        <taxon>Tylenchoidea</taxon>
        <taxon>Meloidogynidae</taxon>
        <taxon>Meloidogyninae</taxon>
        <taxon>Meloidogyne</taxon>
        <taxon>Meloidogyne incognita group</taxon>
    </lineage>
</organism>
<sequence length="75" mass="9116">MAEWHKQGKEVNGRPYRRCSVALMAFFVCERGSIRSMERRVGYILEETWHSTWNFFLFFFFAFEAGWFEQQSNSF</sequence>
<proteinExistence type="predicted"/>
<evidence type="ECO:0000313" key="2">
    <source>
        <dbReference type="WBParaSite" id="Minc3s00194g07217"/>
    </source>
</evidence>
<name>A0A914L2M3_MELIC</name>
<dbReference type="AlphaFoldDB" id="A0A914L2M3"/>
<dbReference type="Proteomes" id="UP000887563">
    <property type="component" value="Unplaced"/>
</dbReference>
<accession>A0A914L2M3</accession>
<dbReference type="WBParaSite" id="Minc3s00194g07217">
    <property type="protein sequence ID" value="Minc3s00194g07217"/>
    <property type="gene ID" value="Minc3s00194g07217"/>
</dbReference>
<protein>
    <submittedName>
        <fullName evidence="2">Uncharacterized protein</fullName>
    </submittedName>
</protein>
<evidence type="ECO:0000313" key="1">
    <source>
        <dbReference type="Proteomes" id="UP000887563"/>
    </source>
</evidence>
<reference evidence="2" key="1">
    <citation type="submission" date="2022-11" db="UniProtKB">
        <authorList>
            <consortium name="WormBaseParasite"/>
        </authorList>
    </citation>
    <scope>IDENTIFICATION</scope>
</reference>
<keyword evidence="1" id="KW-1185">Reference proteome</keyword>